<dbReference type="EMBL" id="CP151632">
    <property type="protein sequence ID" value="WZO36061.1"/>
    <property type="molecule type" value="Genomic_DNA"/>
</dbReference>
<keyword evidence="1" id="KW-0812">Transmembrane</keyword>
<reference evidence="2" key="1">
    <citation type="submission" date="2024-04" db="EMBL/GenBank/DDBJ databases">
        <authorList>
            <person name="Roder T."/>
            <person name="Oberhansli S."/>
            <person name="Kreuzer M."/>
        </authorList>
    </citation>
    <scope>NUCLEOTIDE SEQUENCE</scope>
    <source>
        <strain evidence="2">LWS13-1.2</strain>
    </source>
</reference>
<feature type="transmembrane region" description="Helical" evidence="1">
    <location>
        <begin position="334"/>
        <end position="360"/>
    </location>
</feature>
<organism evidence="2">
    <name type="scientific">Microbacterium sp. LWS13-1.2</name>
    <dbReference type="NCBI Taxonomy" id="3135264"/>
    <lineage>
        <taxon>Bacteria</taxon>
        <taxon>Bacillati</taxon>
        <taxon>Actinomycetota</taxon>
        <taxon>Actinomycetes</taxon>
        <taxon>Micrococcales</taxon>
        <taxon>Microbacteriaceae</taxon>
        <taxon>Microbacterium</taxon>
    </lineage>
</organism>
<dbReference type="RefSeq" id="WP_349426862.1">
    <property type="nucleotide sequence ID" value="NZ_CP151632.1"/>
</dbReference>
<dbReference type="AlphaFoldDB" id="A0AAU6SGI7"/>
<evidence type="ECO:0000256" key="1">
    <source>
        <dbReference type="SAM" id="Phobius"/>
    </source>
</evidence>
<evidence type="ECO:0008006" key="3">
    <source>
        <dbReference type="Google" id="ProtNLM"/>
    </source>
</evidence>
<dbReference type="Gene3D" id="1.20.120.20">
    <property type="entry name" value="Apolipoprotein"/>
    <property type="match status" value="1"/>
</dbReference>
<protein>
    <recommendedName>
        <fullName evidence="3">Tape measure protein</fullName>
    </recommendedName>
</protein>
<proteinExistence type="predicted"/>
<feature type="transmembrane region" description="Helical" evidence="1">
    <location>
        <begin position="367"/>
        <end position="386"/>
    </location>
</feature>
<keyword evidence="1" id="KW-0472">Membrane</keyword>
<name>A0AAU6SGI7_9MICO</name>
<accession>A0AAU6SGI7</accession>
<sequence length="631" mass="63029">MSNVIGHATLNVVPSTKGFGSALKGQLGGEFDSTGKAGGKSLGGGMLAGFGAAVLGPAGIATAGVAAMGAFVAGTISAAGELEQSRGAIDAVFKGTSPAMHEFAANASSAFGLTANEANNLATVLGSQLKNGGTAVEELGGKTTELIGVGADLAAMFGGTTSDAVGALSSALKGERDPIERYGVSLTQAAIDAQAAAMGFEKVGGSLSAEATQAATLALIMQQTADAHGAAARESGSLQARQAQLSAGWENLKATIGTAFLPAASSVTGVLADIVNGAGPLINQIGPGLSSLFATVGPAFTELGGALVQLLPSISPLGILFQGLAPVLPQIGALLAQIATVMAGVLTTAAQALAPVIAIIADVISRVLAAALPIVSSLFTALGPILTVAGELFAALAEAVVPLITQIADFLIPIIEALMPVVEVVFGLITDIIKVALDVIQGVIQVVTSAIEGDWDAVWDGIKGILEDAWDGITSAVDNALGDLETWFKDLWPNIQGWLGDVGDWLYDTGSDLIQGLLDGIGSMAGDIWDAINAPIEDAIAGVKDFLGIASPSKLMRQLGEWTGEGFAIGLADTDDQISAAGLSLASTAVDSLSGVEVGNVEGGIAERTAAAITASLAGITGNNYSTTYND</sequence>
<keyword evidence="1" id="KW-1133">Transmembrane helix</keyword>
<gene>
    <name evidence="2" type="ORF">MRBLWS13_003777</name>
</gene>
<evidence type="ECO:0000313" key="2">
    <source>
        <dbReference type="EMBL" id="WZO36061.1"/>
    </source>
</evidence>